<keyword evidence="9 15" id="KW-0479">Metal-binding</keyword>
<feature type="domain" description="Alpha-D-phosphohexomutase alpha/beta/alpha" evidence="18">
    <location>
        <begin position="210"/>
        <end position="317"/>
    </location>
</feature>
<evidence type="ECO:0000256" key="7">
    <source>
        <dbReference type="ARBA" id="ARBA00022526"/>
    </source>
</evidence>
<feature type="domain" description="Alpha-D-phosphohexomutase alpha/beta/alpha" evidence="19">
    <location>
        <begin position="327"/>
        <end position="453"/>
    </location>
</feature>
<dbReference type="Gene3D" id="3.40.120.10">
    <property type="entry name" value="Alpha-D-Glucose-1,6-Bisphosphate, subunit A, domain 3"/>
    <property type="match status" value="3"/>
</dbReference>
<keyword evidence="10 15" id="KW-0460">Magnesium</keyword>
<evidence type="ECO:0000256" key="11">
    <source>
        <dbReference type="ARBA" id="ARBA00023235"/>
    </source>
</evidence>
<comment type="similarity">
    <text evidence="5 15">Belongs to the phosphohexose mutase family.</text>
</comment>
<evidence type="ECO:0000256" key="13">
    <source>
        <dbReference type="ARBA" id="ARBA00041398"/>
    </source>
</evidence>
<comment type="cofactor">
    <cofactor evidence="2">
        <name>Mg(2+)</name>
        <dbReference type="ChEBI" id="CHEBI:18420"/>
    </cofactor>
</comment>
<keyword evidence="8" id="KW-0597">Phosphoprotein</keyword>
<keyword evidence="7" id="KW-0313">Glucose metabolism</keyword>
<dbReference type="EC" id="5.4.2.2" evidence="6"/>
<evidence type="ECO:0000259" key="18">
    <source>
        <dbReference type="Pfam" id="PF02879"/>
    </source>
</evidence>
<evidence type="ECO:0000256" key="3">
    <source>
        <dbReference type="ARBA" id="ARBA00005164"/>
    </source>
</evidence>
<keyword evidence="7" id="KW-0119">Carbohydrate metabolism</keyword>
<dbReference type="Pfam" id="PF02880">
    <property type="entry name" value="PGM_PMM_III"/>
    <property type="match status" value="1"/>
</dbReference>
<evidence type="ECO:0000256" key="1">
    <source>
        <dbReference type="ARBA" id="ARBA00000443"/>
    </source>
</evidence>
<dbReference type="InterPro" id="IPR005845">
    <property type="entry name" value="A-D-PHexomutase_a/b/a-II"/>
</dbReference>
<reference evidence="20 21" key="1">
    <citation type="submission" date="2016-10" db="EMBL/GenBank/DDBJ databases">
        <authorList>
            <person name="Varghese N."/>
            <person name="Submissions S."/>
        </authorList>
    </citation>
    <scope>NUCLEOTIDE SEQUENCE [LARGE SCALE GENOMIC DNA]</scope>
    <source>
        <strain evidence="20 21">DSM 13796</strain>
    </source>
</reference>
<dbReference type="InterPro" id="IPR036900">
    <property type="entry name" value="A-D-PHexomutase_C_sf"/>
</dbReference>
<evidence type="ECO:0000256" key="6">
    <source>
        <dbReference type="ARBA" id="ARBA00012728"/>
    </source>
</evidence>
<dbReference type="InterPro" id="IPR005843">
    <property type="entry name" value="A-D-PHexomutase_C"/>
</dbReference>
<dbReference type="PANTHER" id="PTHR45745">
    <property type="entry name" value="PHOSPHOMANNOMUTASE 45A"/>
    <property type="match status" value="1"/>
</dbReference>
<evidence type="ECO:0000256" key="14">
    <source>
        <dbReference type="ARBA" id="ARBA00041467"/>
    </source>
</evidence>
<evidence type="ECO:0000313" key="21">
    <source>
        <dbReference type="Proteomes" id="UP000182762"/>
    </source>
</evidence>
<dbReference type="RefSeq" id="WP_061803200.1">
    <property type="nucleotide sequence ID" value="NZ_FOXX01000007.1"/>
</dbReference>
<keyword evidence="11" id="KW-0413">Isomerase</keyword>
<evidence type="ECO:0000256" key="5">
    <source>
        <dbReference type="ARBA" id="ARBA00010231"/>
    </source>
</evidence>
<dbReference type="Pfam" id="PF00408">
    <property type="entry name" value="PGM_PMM_IV"/>
    <property type="match status" value="1"/>
</dbReference>
<feature type="domain" description="Alpha-D-phosphohexomutase alpha/beta/alpha" evidence="17">
    <location>
        <begin position="43"/>
        <end position="181"/>
    </location>
</feature>
<dbReference type="InterPro" id="IPR016066">
    <property type="entry name" value="A-D-PHexomutase_CS"/>
</dbReference>
<sequence>MSWHQHFLRWDSEIELENEMRKSLDSIKHDERLLEEHFYKNLEFGTGGMRGEIGVGTNRMNLYTVRKASAGFAQYIENAGEEAKNRGVVIAYDSRHKSPQFALEAAKTLSSYGIKTYLFTELKPTPQLSFAVRELHAFGGIVITASHNPPEYNGYKVYGMDGGQLPPKSADELISYVNGIENELKIKVKEKEKLKKEGLLVMLDDTLDEAYNKKLQEVSVSKELSQEAKDNVRVVFTPLHGTAYKSATKAFETLGYKHVHVVAKQAMPDPNFTTVLSPNPEEAEAFSYAIKDGKDVKADVLLATDPDADRVGLAVRKDDGEYTLLTGNQTGALLLKYLLSQLEKSGNLPKNGAVLKTIVTSELGRKIAEDYKLTAIDTLTGFKFIGEKIKQFEQTNDHTFLFGYEESYGYLVRDFCRDKDAIQALILAVEACAFYKQQGKTLCHVMQDIYEEYGYYKENLKSLTLKGKEGSAQIEHLLTSFRAAPPGEVAGLRVKTIEDYQVQKRAHLENGETETMSLPSSNVLKYFLEDGSWFCLRPSGTEPKVKFYFGVVSDTNEESVLKLEQLNNSIMDKVAAILESNEEGIQK</sequence>
<dbReference type="Pfam" id="PF02879">
    <property type="entry name" value="PGM_PMM_II"/>
    <property type="match status" value="1"/>
</dbReference>
<comment type="caution">
    <text evidence="20">The sequence shown here is derived from an EMBL/GenBank/DDBJ whole genome shotgun (WGS) entry which is preliminary data.</text>
</comment>
<evidence type="ECO:0000256" key="2">
    <source>
        <dbReference type="ARBA" id="ARBA00001946"/>
    </source>
</evidence>
<dbReference type="GeneID" id="93711519"/>
<dbReference type="Proteomes" id="UP000182762">
    <property type="component" value="Unassembled WGS sequence"/>
</dbReference>
<evidence type="ECO:0000259" key="16">
    <source>
        <dbReference type="Pfam" id="PF00408"/>
    </source>
</evidence>
<accession>A0A1I6AQU0</accession>
<dbReference type="InterPro" id="IPR005841">
    <property type="entry name" value="Alpha-D-phosphohexomutase_SF"/>
</dbReference>
<comment type="pathway">
    <text evidence="3">Glycolipid metabolism; diglucosyl-diacylglycerol biosynthesis.</text>
</comment>
<evidence type="ECO:0000256" key="4">
    <source>
        <dbReference type="ARBA" id="ARBA00005189"/>
    </source>
</evidence>
<evidence type="ECO:0000256" key="8">
    <source>
        <dbReference type="ARBA" id="ARBA00022553"/>
    </source>
</evidence>
<name>A0A1I6AQU0_9BACI</name>
<evidence type="ECO:0000259" key="17">
    <source>
        <dbReference type="Pfam" id="PF02878"/>
    </source>
</evidence>
<evidence type="ECO:0000256" key="10">
    <source>
        <dbReference type="ARBA" id="ARBA00022842"/>
    </source>
</evidence>
<organism evidence="20 21">
    <name type="scientific">Priestia endophytica DSM 13796</name>
    <dbReference type="NCBI Taxonomy" id="1121089"/>
    <lineage>
        <taxon>Bacteria</taxon>
        <taxon>Bacillati</taxon>
        <taxon>Bacillota</taxon>
        <taxon>Bacilli</taxon>
        <taxon>Bacillales</taxon>
        <taxon>Bacillaceae</taxon>
        <taxon>Priestia</taxon>
    </lineage>
</organism>
<proteinExistence type="inferred from homology"/>
<comment type="catalytic activity">
    <reaction evidence="1">
        <text>alpha-D-glucose 1-phosphate = alpha-D-glucose 6-phosphate</text>
        <dbReference type="Rhea" id="RHEA:23536"/>
        <dbReference type="ChEBI" id="CHEBI:58225"/>
        <dbReference type="ChEBI" id="CHEBI:58601"/>
        <dbReference type="EC" id="5.4.2.2"/>
    </reaction>
</comment>
<dbReference type="Pfam" id="PF02878">
    <property type="entry name" value="PGM_PMM_I"/>
    <property type="match status" value="1"/>
</dbReference>
<dbReference type="PROSITE" id="PS00710">
    <property type="entry name" value="PGM_PMM"/>
    <property type="match status" value="1"/>
</dbReference>
<gene>
    <name evidence="20" type="ORF">SAMN02745910_02893</name>
</gene>
<evidence type="ECO:0000256" key="15">
    <source>
        <dbReference type="RuleBase" id="RU004326"/>
    </source>
</evidence>
<evidence type="ECO:0000256" key="12">
    <source>
        <dbReference type="ARBA" id="ARBA00039995"/>
    </source>
</evidence>
<dbReference type="SUPFAM" id="SSF53738">
    <property type="entry name" value="Phosphoglucomutase, first 3 domains"/>
    <property type="match status" value="3"/>
</dbReference>
<evidence type="ECO:0000259" key="19">
    <source>
        <dbReference type="Pfam" id="PF02880"/>
    </source>
</evidence>
<feature type="domain" description="Alpha-D-phosphohexomutase C-terminal" evidence="16">
    <location>
        <begin position="510"/>
        <end position="556"/>
    </location>
</feature>
<evidence type="ECO:0000313" key="20">
    <source>
        <dbReference type="EMBL" id="SFQ71035.1"/>
    </source>
</evidence>
<dbReference type="InterPro" id="IPR005846">
    <property type="entry name" value="A-D-PHexomutase_a/b/a-III"/>
</dbReference>
<evidence type="ECO:0000256" key="9">
    <source>
        <dbReference type="ARBA" id="ARBA00022723"/>
    </source>
</evidence>
<keyword evidence="21" id="KW-1185">Reference proteome</keyword>
<dbReference type="InterPro" id="IPR016055">
    <property type="entry name" value="A-D-PHexomutase_a/b/a-I/II/III"/>
</dbReference>
<protein>
    <recommendedName>
        <fullName evidence="12">Phosphoglucomutase</fullName>
        <ecNumber evidence="6">5.4.2.2</ecNumber>
    </recommendedName>
    <alternativeName>
        <fullName evidence="14">Alpha-phosphoglucomutase</fullName>
    </alternativeName>
    <alternativeName>
        <fullName evidence="13">Glucose phosphomutase</fullName>
    </alternativeName>
</protein>
<comment type="pathway">
    <text evidence="4">Lipid metabolism.</text>
</comment>
<dbReference type="SUPFAM" id="SSF55957">
    <property type="entry name" value="Phosphoglucomutase, C-terminal domain"/>
    <property type="match status" value="1"/>
</dbReference>
<dbReference type="PRINTS" id="PR00509">
    <property type="entry name" value="PGMPMM"/>
</dbReference>
<dbReference type="InterPro" id="IPR005844">
    <property type="entry name" value="A-D-PHexomutase_a/b/a-I"/>
</dbReference>
<dbReference type="Gene3D" id="3.30.310.50">
    <property type="entry name" value="Alpha-D-phosphohexomutase, C-terminal domain"/>
    <property type="match status" value="1"/>
</dbReference>
<dbReference type="PANTHER" id="PTHR45745:SF1">
    <property type="entry name" value="PHOSPHOGLUCOMUTASE 2B-RELATED"/>
    <property type="match status" value="1"/>
</dbReference>
<dbReference type="EMBL" id="FOXX01000007">
    <property type="protein sequence ID" value="SFQ71035.1"/>
    <property type="molecule type" value="Genomic_DNA"/>
</dbReference>
<dbReference type="CDD" id="cd05799">
    <property type="entry name" value="PGM2"/>
    <property type="match status" value="1"/>
</dbReference>